<comment type="catalytic activity">
    <reaction evidence="5">
        <text>O-phospho-L-tyrosyl-[protein] + H2O = L-tyrosyl-[protein] + phosphate</text>
        <dbReference type="Rhea" id="RHEA:10684"/>
        <dbReference type="Rhea" id="RHEA-COMP:10136"/>
        <dbReference type="Rhea" id="RHEA-COMP:20101"/>
        <dbReference type="ChEBI" id="CHEBI:15377"/>
        <dbReference type="ChEBI" id="CHEBI:43474"/>
        <dbReference type="ChEBI" id="CHEBI:46858"/>
        <dbReference type="ChEBI" id="CHEBI:61978"/>
        <dbReference type="EC" id="3.1.3.48"/>
    </reaction>
</comment>
<dbReference type="Gene3D" id="3.40.50.2300">
    <property type="match status" value="1"/>
</dbReference>
<keyword evidence="3" id="KW-0378">Hydrolase</keyword>
<protein>
    <recommendedName>
        <fullName evidence="2">protein-tyrosine-phosphatase</fullName>
        <ecNumber evidence="2">3.1.3.48</ecNumber>
    </recommendedName>
</protein>
<dbReference type="EC" id="3.1.3.48" evidence="2"/>
<dbReference type="CDD" id="cd16343">
    <property type="entry name" value="LMWPTP"/>
    <property type="match status" value="1"/>
</dbReference>
<dbReference type="AlphaFoldDB" id="A0A4R7JZB3"/>
<dbReference type="PANTHER" id="PTHR11717:SF31">
    <property type="entry name" value="LOW MOLECULAR WEIGHT PROTEIN-TYROSINE-PHOSPHATASE ETP-RELATED"/>
    <property type="match status" value="1"/>
</dbReference>
<dbReference type="InterPro" id="IPR050438">
    <property type="entry name" value="LMW_PTPase"/>
</dbReference>
<feature type="domain" description="Phosphotyrosine protein phosphatase I" evidence="7">
    <location>
        <begin position="3"/>
        <end position="142"/>
    </location>
</feature>
<name>A0A4R7JZB3_9GAMM</name>
<dbReference type="Pfam" id="PF01451">
    <property type="entry name" value="LMWPc"/>
    <property type="match status" value="1"/>
</dbReference>
<dbReference type="PRINTS" id="PR00719">
    <property type="entry name" value="LMWPTPASE"/>
</dbReference>
<evidence type="ECO:0000313" key="8">
    <source>
        <dbReference type="EMBL" id="TDT43456.1"/>
    </source>
</evidence>
<evidence type="ECO:0000256" key="2">
    <source>
        <dbReference type="ARBA" id="ARBA00013064"/>
    </source>
</evidence>
<comment type="similarity">
    <text evidence="1">Belongs to the low molecular weight phosphotyrosine protein phosphatase family.</text>
</comment>
<reference evidence="8 9" key="1">
    <citation type="submission" date="2019-03" db="EMBL/GenBank/DDBJ databases">
        <title>Genomic Encyclopedia of Type Strains, Phase IV (KMG-IV): sequencing the most valuable type-strain genomes for metagenomic binning, comparative biology and taxonomic classification.</title>
        <authorList>
            <person name="Goeker M."/>
        </authorList>
    </citation>
    <scope>NUCLEOTIDE SEQUENCE [LARGE SCALE GENOMIC DNA]</scope>
    <source>
        <strain evidence="8 9">DSM 15505</strain>
    </source>
</reference>
<dbReference type="SMART" id="SM00226">
    <property type="entry name" value="LMWPc"/>
    <property type="match status" value="1"/>
</dbReference>
<dbReference type="PANTHER" id="PTHR11717">
    <property type="entry name" value="LOW MOLECULAR WEIGHT PROTEIN TYROSINE PHOSPHATASE"/>
    <property type="match status" value="1"/>
</dbReference>
<keyword evidence="9" id="KW-1185">Reference proteome</keyword>
<dbReference type="RefSeq" id="WP_133735524.1">
    <property type="nucleotide sequence ID" value="NZ_SOAX01000002.1"/>
</dbReference>
<dbReference type="GO" id="GO:0004725">
    <property type="term" value="F:protein tyrosine phosphatase activity"/>
    <property type="evidence" value="ECO:0007669"/>
    <property type="project" value="UniProtKB-EC"/>
</dbReference>
<dbReference type="InterPro" id="IPR023485">
    <property type="entry name" value="Ptyr_pPase"/>
</dbReference>
<comment type="caution">
    <text evidence="8">The sequence shown here is derived from an EMBL/GenBank/DDBJ whole genome shotgun (WGS) entry which is preliminary data.</text>
</comment>
<evidence type="ECO:0000256" key="5">
    <source>
        <dbReference type="ARBA" id="ARBA00051722"/>
    </source>
</evidence>
<dbReference type="SUPFAM" id="SSF52788">
    <property type="entry name" value="Phosphotyrosine protein phosphatases I"/>
    <property type="match status" value="1"/>
</dbReference>
<dbReference type="Proteomes" id="UP000295830">
    <property type="component" value="Unassembled WGS sequence"/>
</dbReference>
<evidence type="ECO:0000256" key="3">
    <source>
        <dbReference type="ARBA" id="ARBA00022801"/>
    </source>
</evidence>
<feature type="active site" description="Proton donor" evidence="6">
    <location>
        <position position="116"/>
    </location>
</feature>
<evidence type="ECO:0000313" key="9">
    <source>
        <dbReference type="Proteomes" id="UP000295830"/>
    </source>
</evidence>
<proteinExistence type="inferred from homology"/>
<dbReference type="InterPro" id="IPR036196">
    <property type="entry name" value="Ptyr_pPase_sf"/>
</dbReference>
<feature type="active site" evidence="6">
    <location>
        <position position="15"/>
    </location>
</feature>
<dbReference type="InterPro" id="IPR017867">
    <property type="entry name" value="Tyr_phospatase_low_mol_wt"/>
</dbReference>
<accession>A0A4R7JZB3</accession>
<sequence>MFNHILVLCVGNVCRSPVAEALLKANLPGKTIESAGLGALVDHEADPTAAELARQAGLDLSEHRARQVSTEHLRRAELILVMSEGQRAQVRAQDPTAAGKTMLLSHWLPGKPDIPDPYRKSHIAFEHVHDMLQSAVQAWLPKLK</sequence>
<evidence type="ECO:0000256" key="4">
    <source>
        <dbReference type="ARBA" id="ARBA00022912"/>
    </source>
</evidence>
<organism evidence="8 9">
    <name type="scientific">Halospina denitrificans</name>
    <dbReference type="NCBI Taxonomy" id="332522"/>
    <lineage>
        <taxon>Bacteria</taxon>
        <taxon>Pseudomonadati</taxon>
        <taxon>Pseudomonadota</taxon>
        <taxon>Gammaproteobacteria</taxon>
        <taxon>Halospina</taxon>
    </lineage>
</organism>
<gene>
    <name evidence="8" type="ORF">DES49_1273</name>
</gene>
<dbReference type="OrthoDB" id="9784339at2"/>
<keyword evidence="4" id="KW-0904">Protein phosphatase</keyword>
<evidence type="ECO:0000259" key="7">
    <source>
        <dbReference type="SMART" id="SM00226"/>
    </source>
</evidence>
<feature type="active site" description="Nucleophile" evidence="6">
    <location>
        <position position="9"/>
    </location>
</feature>
<evidence type="ECO:0000256" key="6">
    <source>
        <dbReference type="PIRSR" id="PIRSR617867-1"/>
    </source>
</evidence>
<dbReference type="EMBL" id="SOAX01000002">
    <property type="protein sequence ID" value="TDT43456.1"/>
    <property type="molecule type" value="Genomic_DNA"/>
</dbReference>
<evidence type="ECO:0000256" key="1">
    <source>
        <dbReference type="ARBA" id="ARBA00011063"/>
    </source>
</evidence>